<keyword evidence="5 6" id="KW-0949">S-adenosyl-L-methionine</keyword>
<keyword evidence="3 6" id="KW-0489">Methyltransferase</keyword>
<dbReference type="PROSITE" id="PS01296">
    <property type="entry name" value="RSMI"/>
    <property type="match status" value="1"/>
</dbReference>
<gene>
    <name evidence="6 9" type="primary">rsmI</name>
    <name evidence="9" type="ORF">IHQ68_18210</name>
</gene>
<dbReference type="CDD" id="cd11648">
    <property type="entry name" value="RsmI"/>
    <property type="match status" value="1"/>
</dbReference>
<feature type="domain" description="Tetrapyrrole methylase" evidence="7">
    <location>
        <begin position="41"/>
        <end position="240"/>
    </location>
</feature>
<dbReference type="EC" id="2.1.1.198" evidence="6"/>
<evidence type="ECO:0000256" key="5">
    <source>
        <dbReference type="ARBA" id="ARBA00022691"/>
    </source>
</evidence>
<comment type="function">
    <text evidence="6">Catalyzes the 2'-O-methylation of the ribose of cytidine 1402 (C1402) in 16S rRNA.</text>
</comment>
<evidence type="ECO:0000256" key="1">
    <source>
        <dbReference type="ARBA" id="ARBA00022490"/>
    </source>
</evidence>
<dbReference type="PANTHER" id="PTHR46111">
    <property type="entry name" value="RIBOSOMAL RNA SMALL SUBUNIT METHYLTRANSFERASE I"/>
    <property type="match status" value="1"/>
</dbReference>
<evidence type="ECO:0000313" key="10">
    <source>
        <dbReference type="Proteomes" id="UP001181622"/>
    </source>
</evidence>
<sequence>MPRPEPAIPSSDTSSAAVTDRARGYVLAGQRMTAGPLAPGLHVVATPIGTLADITLRALETLAGADLILCEDTRVTRKLTSHYGISTPLAAYHEHNAAEMRPVVLEKLAAGGRLALVSDAGTPLVSDPGFKLVRDAIAAGAAVTSAPGASAVLTALVLSGLPTDRFFFEGFLPAKAQARAARIAELSRLPATLVLFESGPRLAASLADLVAGLGDRPAAVARELTKRFEEVRRASLPELAAALASEAAPKGEIALVVGPPPEEETLPETDLDAALTAALARVSVKDAVAEVAASTGVPRREVYARALDLAKAR</sequence>
<dbReference type="Proteomes" id="UP001181622">
    <property type="component" value="Unassembled WGS sequence"/>
</dbReference>
<keyword evidence="2 6" id="KW-0698">rRNA processing</keyword>
<dbReference type="InterPro" id="IPR000878">
    <property type="entry name" value="4pyrrol_Mease"/>
</dbReference>
<dbReference type="InterPro" id="IPR018063">
    <property type="entry name" value="SAM_MeTrfase_RsmI_CS"/>
</dbReference>
<comment type="subcellular location">
    <subcellularLocation>
        <location evidence="6">Cytoplasm</location>
    </subcellularLocation>
</comment>
<dbReference type="NCBIfam" id="TIGR00096">
    <property type="entry name" value="16S rRNA (cytidine(1402)-2'-O)-methyltransferase"/>
    <property type="match status" value="1"/>
</dbReference>
<dbReference type="GO" id="GO:0032259">
    <property type="term" value="P:methylation"/>
    <property type="evidence" value="ECO:0007669"/>
    <property type="project" value="UniProtKB-KW"/>
</dbReference>
<dbReference type="RefSeq" id="WP_375338346.1">
    <property type="nucleotide sequence ID" value="NZ_JADBEO010000057.1"/>
</dbReference>
<dbReference type="InterPro" id="IPR035996">
    <property type="entry name" value="4pyrrol_Methylase_sf"/>
</dbReference>
<dbReference type="InterPro" id="IPR014777">
    <property type="entry name" value="4pyrrole_Mease_sub1"/>
</dbReference>
<comment type="similarity">
    <text evidence="6">Belongs to the methyltransferase superfamily. RsmI family.</text>
</comment>
<comment type="caution">
    <text evidence="9">The sequence shown here is derived from an EMBL/GenBank/DDBJ whole genome shotgun (WGS) entry which is preliminary data.</text>
</comment>
<evidence type="ECO:0000256" key="3">
    <source>
        <dbReference type="ARBA" id="ARBA00022603"/>
    </source>
</evidence>
<dbReference type="Pfam" id="PF00590">
    <property type="entry name" value="TP_methylase"/>
    <property type="match status" value="1"/>
</dbReference>
<name>A0ABU1DKA7_9HYPH</name>
<dbReference type="SUPFAM" id="SSF53790">
    <property type="entry name" value="Tetrapyrrole methylase"/>
    <property type="match status" value="1"/>
</dbReference>
<dbReference type="GO" id="GO:0008168">
    <property type="term" value="F:methyltransferase activity"/>
    <property type="evidence" value="ECO:0007669"/>
    <property type="project" value="UniProtKB-KW"/>
</dbReference>
<evidence type="ECO:0000313" key="9">
    <source>
        <dbReference type="EMBL" id="MDR4308558.1"/>
    </source>
</evidence>
<proteinExistence type="inferred from homology"/>
<reference evidence="9" key="1">
    <citation type="submission" date="2020-10" db="EMBL/GenBank/DDBJ databases">
        <authorList>
            <person name="Abbas A."/>
            <person name="Razzaq R."/>
            <person name="Waqas M."/>
            <person name="Abbas N."/>
            <person name="Nielsen T.K."/>
            <person name="Hansen L.H."/>
            <person name="Hussain S."/>
            <person name="Shahid M."/>
        </authorList>
    </citation>
    <scope>NUCLEOTIDE SEQUENCE</scope>
    <source>
        <strain evidence="9">S14</strain>
    </source>
</reference>
<evidence type="ECO:0000256" key="4">
    <source>
        <dbReference type="ARBA" id="ARBA00022679"/>
    </source>
</evidence>
<accession>A0ABU1DKA7</accession>
<keyword evidence="1 6" id="KW-0963">Cytoplasm</keyword>
<dbReference type="Gene3D" id="3.40.1010.10">
    <property type="entry name" value="Cobalt-precorrin-4 Transmethylase, Domain 1"/>
    <property type="match status" value="1"/>
</dbReference>
<evidence type="ECO:0000259" key="8">
    <source>
        <dbReference type="Pfam" id="PF23016"/>
    </source>
</evidence>
<dbReference type="HAMAP" id="MF_01877">
    <property type="entry name" value="16SrRNA_methyltr_I"/>
    <property type="match status" value="1"/>
</dbReference>
<dbReference type="InterPro" id="IPR008189">
    <property type="entry name" value="rRNA_ssu_MeTfrase_I"/>
</dbReference>
<organism evidence="9 10">
    <name type="scientific">Chelatococcus sambhunathii</name>
    <dbReference type="NCBI Taxonomy" id="363953"/>
    <lineage>
        <taxon>Bacteria</taxon>
        <taxon>Pseudomonadati</taxon>
        <taxon>Pseudomonadota</taxon>
        <taxon>Alphaproteobacteria</taxon>
        <taxon>Hyphomicrobiales</taxon>
        <taxon>Chelatococcaceae</taxon>
        <taxon>Chelatococcus</taxon>
    </lineage>
</organism>
<protein>
    <recommendedName>
        <fullName evidence="6">Ribosomal RNA small subunit methyltransferase I</fullName>
        <ecNumber evidence="6">2.1.1.198</ecNumber>
    </recommendedName>
    <alternativeName>
        <fullName evidence="6">16S rRNA 2'-O-ribose C1402 methyltransferase</fullName>
    </alternativeName>
    <alternativeName>
        <fullName evidence="6">rRNA (cytidine-2'-O-)-methyltransferase RsmI</fullName>
    </alternativeName>
</protein>
<feature type="domain" description="RsmI HTH" evidence="8">
    <location>
        <begin position="268"/>
        <end position="309"/>
    </location>
</feature>
<comment type="catalytic activity">
    <reaction evidence="6">
        <text>cytidine(1402) in 16S rRNA + S-adenosyl-L-methionine = 2'-O-methylcytidine(1402) in 16S rRNA + S-adenosyl-L-homocysteine + H(+)</text>
        <dbReference type="Rhea" id="RHEA:42924"/>
        <dbReference type="Rhea" id="RHEA-COMP:10285"/>
        <dbReference type="Rhea" id="RHEA-COMP:10286"/>
        <dbReference type="ChEBI" id="CHEBI:15378"/>
        <dbReference type="ChEBI" id="CHEBI:57856"/>
        <dbReference type="ChEBI" id="CHEBI:59789"/>
        <dbReference type="ChEBI" id="CHEBI:74495"/>
        <dbReference type="ChEBI" id="CHEBI:82748"/>
        <dbReference type="EC" id="2.1.1.198"/>
    </reaction>
</comment>
<dbReference type="PANTHER" id="PTHR46111:SF1">
    <property type="entry name" value="RIBOSOMAL RNA SMALL SUBUNIT METHYLTRANSFERASE I"/>
    <property type="match status" value="1"/>
</dbReference>
<dbReference type="Gene3D" id="3.30.950.10">
    <property type="entry name" value="Methyltransferase, Cobalt-precorrin-4 Transmethylase, Domain 2"/>
    <property type="match status" value="1"/>
</dbReference>
<evidence type="ECO:0000256" key="6">
    <source>
        <dbReference type="HAMAP-Rule" id="MF_01877"/>
    </source>
</evidence>
<keyword evidence="4 6" id="KW-0808">Transferase</keyword>
<dbReference type="InterPro" id="IPR014776">
    <property type="entry name" value="4pyrrole_Mease_sub2"/>
</dbReference>
<evidence type="ECO:0000256" key="2">
    <source>
        <dbReference type="ARBA" id="ARBA00022552"/>
    </source>
</evidence>
<dbReference type="EMBL" id="JADBEO010000057">
    <property type="protein sequence ID" value="MDR4308558.1"/>
    <property type="molecule type" value="Genomic_DNA"/>
</dbReference>
<dbReference type="PIRSF" id="PIRSF005917">
    <property type="entry name" value="MTase_YraL"/>
    <property type="match status" value="1"/>
</dbReference>
<dbReference type="InterPro" id="IPR053910">
    <property type="entry name" value="RsmI_HTH"/>
</dbReference>
<keyword evidence="10" id="KW-1185">Reference proteome</keyword>
<dbReference type="Pfam" id="PF23016">
    <property type="entry name" value="RsmI_C"/>
    <property type="match status" value="1"/>
</dbReference>
<evidence type="ECO:0000259" key="7">
    <source>
        <dbReference type="Pfam" id="PF00590"/>
    </source>
</evidence>